<accession>A0A6J4JV09</accession>
<feature type="non-terminal residue" evidence="2">
    <location>
        <position position="372"/>
    </location>
</feature>
<evidence type="ECO:0000256" key="1">
    <source>
        <dbReference type="SAM" id="MobiDB-lite"/>
    </source>
</evidence>
<feature type="compositionally biased region" description="Basic residues" evidence="1">
    <location>
        <begin position="104"/>
        <end position="116"/>
    </location>
</feature>
<feature type="compositionally biased region" description="Basic and acidic residues" evidence="1">
    <location>
        <begin position="146"/>
        <end position="155"/>
    </location>
</feature>
<sequence length="372" mass="38436">DGSAGRFRRPDARRRNGGAGRGSVGGSGARAPPRGFPLHRHRGAGRDALGAARRGGGPGPRWRAGARRPGHGQVHGGPRARRAAAADAGRGGLPLQLRPVRDRRLVRRLPRPRRAAAARAHGAGARGGPAARRHGGPRGRRARHRAGADARREGLRAGAARPRAPRLPLHRRGEPVGGPLGGPLARRRRFRREPGGARRAEPAPPGALRAGGQRQPRGRRAAPATAGSLRSRGGGADAHRPAAARRGGEAPRRFRARSRRLRRRLGAGGGEAAPEHPLRAGAPAGHRSGRRGDRGRGPALHGARHGRAAGRNDLGARRARASGAGRGRGGRRPAPAADGRPGAPAPAPAQPSGRGGGVHPRGARGLGGVRRL</sequence>
<evidence type="ECO:0000313" key="2">
    <source>
        <dbReference type="EMBL" id="CAA9287958.1"/>
    </source>
</evidence>
<name>A0A6J4JV09_9PROT</name>
<dbReference type="EMBL" id="CADCTG010000353">
    <property type="protein sequence ID" value="CAA9287958.1"/>
    <property type="molecule type" value="Genomic_DNA"/>
</dbReference>
<keyword evidence="2" id="KW-0436">Ligase</keyword>
<feature type="compositionally biased region" description="Gly residues" evidence="1">
    <location>
        <begin position="17"/>
        <end position="28"/>
    </location>
</feature>
<feature type="compositionally biased region" description="Basic and acidic residues" evidence="1">
    <location>
        <begin position="192"/>
        <end position="201"/>
    </location>
</feature>
<protein>
    <submittedName>
        <fullName evidence="2">Protoporphyrin IX Mg-chelatase subunit I</fullName>
        <ecNumber evidence="2">6.6.1.1</ecNumber>
    </submittedName>
</protein>
<feature type="compositionally biased region" description="Basic residues" evidence="1">
    <location>
        <begin position="131"/>
        <end position="145"/>
    </location>
</feature>
<feature type="compositionally biased region" description="Low complexity" evidence="1">
    <location>
        <begin position="332"/>
        <end position="342"/>
    </location>
</feature>
<organism evidence="2">
    <name type="scientific">uncultured Acetobacteraceae bacterium</name>
    <dbReference type="NCBI Taxonomy" id="169975"/>
    <lineage>
        <taxon>Bacteria</taxon>
        <taxon>Pseudomonadati</taxon>
        <taxon>Pseudomonadota</taxon>
        <taxon>Alphaproteobacteria</taxon>
        <taxon>Acetobacterales</taxon>
        <taxon>Acetobacteraceae</taxon>
        <taxon>environmental samples</taxon>
    </lineage>
</organism>
<feature type="compositionally biased region" description="Gly residues" evidence="1">
    <location>
        <begin position="353"/>
        <end position="372"/>
    </location>
</feature>
<feature type="non-terminal residue" evidence="2">
    <location>
        <position position="1"/>
    </location>
</feature>
<feature type="compositionally biased region" description="Low complexity" evidence="1">
    <location>
        <begin position="206"/>
        <end position="227"/>
    </location>
</feature>
<dbReference type="GO" id="GO:0016851">
    <property type="term" value="F:magnesium chelatase activity"/>
    <property type="evidence" value="ECO:0007669"/>
    <property type="project" value="UniProtKB-EC"/>
</dbReference>
<feature type="compositionally biased region" description="Basic residues" evidence="1">
    <location>
        <begin position="253"/>
        <end position="265"/>
    </location>
</feature>
<dbReference type="AlphaFoldDB" id="A0A6J4JV09"/>
<proteinExistence type="predicted"/>
<reference evidence="2" key="1">
    <citation type="submission" date="2020-02" db="EMBL/GenBank/DDBJ databases">
        <authorList>
            <person name="Meier V. D."/>
        </authorList>
    </citation>
    <scope>NUCLEOTIDE SEQUENCE</scope>
    <source>
        <strain evidence="2">AVDCRST_MAG08</strain>
    </source>
</reference>
<gene>
    <name evidence="2" type="ORF">AVDCRST_MAG08-4390</name>
</gene>
<feature type="region of interest" description="Disordered" evidence="1">
    <location>
        <begin position="1"/>
        <end position="372"/>
    </location>
</feature>
<dbReference type="EC" id="6.6.1.1" evidence="2"/>